<dbReference type="CDD" id="cd12105">
    <property type="entry name" value="HmuY"/>
    <property type="match status" value="1"/>
</dbReference>
<protein>
    <submittedName>
        <fullName evidence="1">HmuY family protein</fullName>
    </submittedName>
</protein>
<dbReference type="RefSeq" id="WP_302124094.1">
    <property type="nucleotide sequence ID" value="NZ_CP129968.2"/>
</dbReference>
<proteinExistence type="predicted"/>
<dbReference type="InterPro" id="IPR038081">
    <property type="entry name" value="CalX-like_sf"/>
</dbReference>
<dbReference type="KEGG" id="marp:QYS47_21520"/>
<sequence length="458" mass="50646">MNKISTLFLMLLSFIIAISGCKEEEQIAPINLNFNSSSLNINEENQEAQISLVFSRATTEAGSISVSIESPNLVYGADNDFYTEPAAEGNQMMLNYESGQSELTFTVKAGSGLNINNDENIEFLINSTEAFQIGQNASIEVAISENFIAESGTIEMNAGGPDFSLQAFVDLSKLQSNSLDKSIWDLGFYNGSGHHVTLNSTAQVMARPLDKTDLAAVTAEDTIGFANEMQIGFTATPPAAAWIDEPNGDLSQTAIVPIASNEEENKVYIIKRAGENEAWKKVKITQKGDGYTITYANIDDTDFQTAEIRKSDSHNFVHFDLDNGIVDYAPEKENWDLMYGTYTEKFPSMGSSIPYSFNDFIIINRHNTSAAMVMTEENTTYEGFNLQQAENLEFSSEINSIGSSWRQGGGPGSAPAVFYDRFFVIQDSQGNYYKIRFISLTNENNERGLTTFEFEILK</sequence>
<accession>A0AA49GFK0</accession>
<dbReference type="PROSITE" id="PS51257">
    <property type="entry name" value="PROKAR_LIPOPROTEIN"/>
    <property type="match status" value="1"/>
</dbReference>
<dbReference type="Pfam" id="PF14064">
    <property type="entry name" value="HmuY"/>
    <property type="match status" value="1"/>
</dbReference>
<dbReference type="AlphaFoldDB" id="A0AA49GFK0"/>
<dbReference type="InterPro" id="IPR025921">
    <property type="entry name" value="HmuY"/>
</dbReference>
<dbReference type="EMBL" id="CP129968">
    <property type="protein sequence ID" value="WKK79839.1"/>
    <property type="molecule type" value="Genomic_DNA"/>
</dbReference>
<name>A0AA49GFK0_9BACT</name>
<reference evidence="1" key="1">
    <citation type="submission" date="2023-08" db="EMBL/GenBank/DDBJ databases">
        <title>Comparative genomics and taxonomic characterization of three novel marine species of genus Marivirga.</title>
        <authorList>
            <person name="Muhammad N."/>
            <person name="Kim S.-G."/>
        </authorList>
    </citation>
    <scope>NUCLEOTIDE SEQUENCE</scope>
    <source>
        <strain evidence="1">BKB1-2</strain>
    </source>
</reference>
<organism evidence="1">
    <name type="scientific">Marivirga arenosa</name>
    <dbReference type="NCBI Taxonomy" id="3059076"/>
    <lineage>
        <taxon>Bacteria</taxon>
        <taxon>Pseudomonadati</taxon>
        <taxon>Bacteroidota</taxon>
        <taxon>Cytophagia</taxon>
        <taxon>Cytophagales</taxon>
        <taxon>Marivirgaceae</taxon>
        <taxon>Marivirga</taxon>
    </lineage>
</organism>
<gene>
    <name evidence="1" type="ORF">QYS47_21520</name>
</gene>
<dbReference type="Gene3D" id="2.60.40.2030">
    <property type="match status" value="1"/>
</dbReference>
<evidence type="ECO:0000313" key="1">
    <source>
        <dbReference type="EMBL" id="WKK79839.1"/>
    </source>
</evidence>
<dbReference type="Proteomes" id="UP001232019">
    <property type="component" value="Chromosome"/>
</dbReference>